<dbReference type="InterPro" id="IPR004320">
    <property type="entry name" value="BPS1_pln"/>
</dbReference>
<dbReference type="EMBL" id="JACEGQ020000002">
    <property type="protein sequence ID" value="KAH8516857.1"/>
    <property type="molecule type" value="Genomic_DNA"/>
</dbReference>
<dbReference type="GO" id="GO:0048367">
    <property type="term" value="P:shoot system development"/>
    <property type="evidence" value="ECO:0007669"/>
    <property type="project" value="InterPro"/>
</dbReference>
<gene>
    <name evidence="1" type="ORF">H0E87_004992</name>
</gene>
<reference evidence="1" key="1">
    <citation type="journal article" date="2021" name="J. Hered.">
        <title>Genome Assembly of Salicaceae Populus deltoides (Eastern Cottonwood) I-69 Based on Nanopore Sequencing and Hi-C Technologies.</title>
        <authorList>
            <person name="Bai S."/>
            <person name="Wu H."/>
            <person name="Zhang J."/>
            <person name="Pan Z."/>
            <person name="Zhao W."/>
            <person name="Li Z."/>
            <person name="Tong C."/>
        </authorList>
    </citation>
    <scope>NUCLEOTIDE SEQUENCE</scope>
    <source>
        <tissue evidence="1">Leaf</tissue>
    </source>
</reference>
<dbReference type="Proteomes" id="UP000807159">
    <property type="component" value="Chromosome 2"/>
</dbReference>
<evidence type="ECO:0000313" key="1">
    <source>
        <dbReference type="EMBL" id="KAH8516857.1"/>
    </source>
</evidence>
<dbReference type="Pfam" id="PF03087">
    <property type="entry name" value="BPS1"/>
    <property type="match status" value="1"/>
</dbReference>
<accession>A0A8T2ZHE4</accession>
<comment type="caution">
    <text evidence="1">The sequence shown here is derived from an EMBL/GenBank/DDBJ whole genome shotgun (WGS) entry which is preliminary data.</text>
</comment>
<proteinExistence type="predicted"/>
<dbReference type="GO" id="GO:0048364">
    <property type="term" value="P:root development"/>
    <property type="evidence" value="ECO:0007669"/>
    <property type="project" value="InterPro"/>
</dbReference>
<name>A0A8T2ZHE4_POPDE</name>
<keyword evidence="2" id="KW-1185">Reference proteome</keyword>
<sequence>MSRPQEPHRPFFPFGNPFRMLSSKGSQLSPRLLSLLNAFEDALAARLRKLNPKDKYDVLSLAWMKLAMESLCETHTDIKTLTTELDLPVTDWDEKWIDVYLDISVKLLDICVAFSSELLRLNQGHLMLQCALHNLESNTSEKLVRARSSIDSWRQHIGSKNPRLENCKSILDGLVDSLSLPKVKNSAKGKVLMQAMYGVKIHTVFVCSVLAAVFSGNSKNLLDLDVANTTMWVQAFSDLQTNVNGGIRDIFPQRKFTALKELDEVDTVVKNLFPMIQDGMRPIEAEAFSNSFSDLGRRAEKLSQGLDFLTKVVDGFFKIVLSGRDALLCNLRVSDTVADPFPGSNGEQFIFFESFVIGHWCLIGLMEDASHQGFFPVLCLKAEEAEVYCVVTITTVCEIQLGLLFLSKLNELALWLELDRKFLPEAAGQSGNALQSKEASLDSIDSINLFCRIPKATSTVYGYAYLHEQREIRP</sequence>
<dbReference type="PANTHER" id="PTHR31509">
    <property type="entry name" value="BPS1-LIKE PROTEIN"/>
    <property type="match status" value="1"/>
</dbReference>
<evidence type="ECO:0000313" key="2">
    <source>
        <dbReference type="Proteomes" id="UP000807159"/>
    </source>
</evidence>
<organism evidence="1 2">
    <name type="scientific">Populus deltoides</name>
    <name type="common">Eastern poplar</name>
    <name type="synonym">Eastern cottonwood</name>
    <dbReference type="NCBI Taxonomy" id="3696"/>
    <lineage>
        <taxon>Eukaryota</taxon>
        <taxon>Viridiplantae</taxon>
        <taxon>Streptophyta</taxon>
        <taxon>Embryophyta</taxon>
        <taxon>Tracheophyta</taxon>
        <taxon>Spermatophyta</taxon>
        <taxon>Magnoliopsida</taxon>
        <taxon>eudicotyledons</taxon>
        <taxon>Gunneridae</taxon>
        <taxon>Pentapetalae</taxon>
        <taxon>rosids</taxon>
        <taxon>fabids</taxon>
        <taxon>Malpighiales</taxon>
        <taxon>Salicaceae</taxon>
        <taxon>Saliceae</taxon>
        <taxon>Populus</taxon>
    </lineage>
</organism>
<protein>
    <submittedName>
        <fullName evidence="1">Uncharacterized protein</fullName>
    </submittedName>
</protein>
<dbReference type="AlphaFoldDB" id="A0A8T2ZHE4"/>